<feature type="compositionally biased region" description="Basic and acidic residues" evidence="1">
    <location>
        <begin position="43"/>
        <end position="53"/>
    </location>
</feature>
<reference evidence="2 3" key="1">
    <citation type="submission" date="2017-03" db="EMBL/GenBank/DDBJ databases">
        <title>Genome Survey of Euroglyphus maynei.</title>
        <authorList>
            <person name="Arlian L.G."/>
            <person name="Morgan M.S."/>
            <person name="Rider S.D."/>
        </authorList>
    </citation>
    <scope>NUCLEOTIDE SEQUENCE [LARGE SCALE GENOMIC DNA]</scope>
    <source>
        <strain evidence="2">Arlian Lab</strain>
        <tissue evidence="2">Whole body</tissue>
    </source>
</reference>
<evidence type="ECO:0000313" key="3">
    <source>
        <dbReference type="Proteomes" id="UP000194236"/>
    </source>
</evidence>
<evidence type="ECO:0000256" key="1">
    <source>
        <dbReference type="SAM" id="MobiDB-lite"/>
    </source>
</evidence>
<keyword evidence="3" id="KW-1185">Reference proteome</keyword>
<feature type="region of interest" description="Disordered" evidence="1">
    <location>
        <begin position="1"/>
        <end position="22"/>
    </location>
</feature>
<protein>
    <submittedName>
        <fullName evidence="2">Uncharacterized protein</fullName>
    </submittedName>
</protein>
<sequence length="191" mass="21957">MSFVRPEDPARKRRRTLSKINSDREKLPLRELLFYNPPETVFQKENRELHEEQQSETSIASPSIKRRTSSRSSSVSSDQSGNNKDKIVAEEVQQQQQQQQLDTQISEKEEIISSSSSVQSEKIEIASSTDGMLTIDEKGNIVVQKSQLQNEKPVPKLKSSTTYNSFRRQQRPRSFWNAEETSSFYTALEIS</sequence>
<feature type="compositionally biased region" description="Low complexity" evidence="1">
    <location>
        <begin position="70"/>
        <end position="80"/>
    </location>
</feature>
<proteinExistence type="predicted"/>
<accession>A0A1Y3B201</accession>
<evidence type="ECO:0000313" key="2">
    <source>
        <dbReference type="EMBL" id="OTF74852.1"/>
    </source>
</evidence>
<feature type="region of interest" description="Disordered" evidence="1">
    <location>
        <begin position="146"/>
        <end position="173"/>
    </location>
</feature>
<feature type="compositionally biased region" description="Polar residues" evidence="1">
    <location>
        <begin position="158"/>
        <end position="167"/>
    </location>
</feature>
<dbReference type="Proteomes" id="UP000194236">
    <property type="component" value="Unassembled WGS sequence"/>
</dbReference>
<name>A0A1Y3B201_EURMA</name>
<gene>
    <name evidence="2" type="ORF">BLA29_008653</name>
</gene>
<organism evidence="2 3">
    <name type="scientific">Euroglyphus maynei</name>
    <name type="common">Mayne's house dust mite</name>
    <dbReference type="NCBI Taxonomy" id="6958"/>
    <lineage>
        <taxon>Eukaryota</taxon>
        <taxon>Metazoa</taxon>
        <taxon>Ecdysozoa</taxon>
        <taxon>Arthropoda</taxon>
        <taxon>Chelicerata</taxon>
        <taxon>Arachnida</taxon>
        <taxon>Acari</taxon>
        <taxon>Acariformes</taxon>
        <taxon>Sarcoptiformes</taxon>
        <taxon>Astigmata</taxon>
        <taxon>Psoroptidia</taxon>
        <taxon>Analgoidea</taxon>
        <taxon>Pyroglyphidae</taxon>
        <taxon>Pyroglyphinae</taxon>
        <taxon>Euroglyphus</taxon>
    </lineage>
</organism>
<feature type="compositionally biased region" description="Basic and acidic residues" evidence="1">
    <location>
        <begin position="1"/>
        <end position="10"/>
    </location>
</feature>
<dbReference type="EMBL" id="MUJZ01044947">
    <property type="protein sequence ID" value="OTF74852.1"/>
    <property type="molecule type" value="Genomic_DNA"/>
</dbReference>
<dbReference type="OrthoDB" id="272624at2759"/>
<feature type="region of interest" description="Disordered" evidence="1">
    <location>
        <begin position="43"/>
        <end position="131"/>
    </location>
</feature>
<comment type="caution">
    <text evidence="2">The sequence shown here is derived from an EMBL/GenBank/DDBJ whole genome shotgun (WGS) entry which is preliminary data.</text>
</comment>
<dbReference type="AlphaFoldDB" id="A0A1Y3B201"/>